<dbReference type="FunFam" id="3.30.930.10:FF:000046">
    <property type="entry name" value="Alanine--tRNA ligase"/>
    <property type="match status" value="1"/>
</dbReference>
<sequence length="897" mass="102921">MKKLTTNQIRKMWLDFFKEKKHHFLAPVSLIPVDDPSLLWINSGVATLKPYFDGRKTPPAPRLTNSQKAIRTNDIENVGVTARHQTMFEMLGNFSIGEYFKKEAIEFAWELLTSSKWFAIPVDKLYITVFSEDKEAYKIWTEVIGIAPDHIFSLGRETNFWDVGQGPCGPNTEMFFDRGEKWDPKKIGPRLIADDIENDRFIEIWNIVFSQFNNDGTNNYTELPRKNIDTGAGLERIASIFQDTPTNFETDIFFPTIKKVETLCDPQYTYSIDNYMNPTPEQTKINTAFKVIADHVRATSFAIADGVFPGNKDRGYIIRRLIRRSSVYGKELGIRTAFLYKLVIEVINAMGEFYPYLKTKQTLIEEAIRTEEEKFLKTLAKGYELLEKIINEDNKVSAKNALLLFESFGFPIEQTLEIAEKRNVDVDLVGFEKLLAETKESTRNARKDLKAWDKQNELFTKLTVESKFTGWEETEHENSQIVFMFSGQQEIQTVTNDTTFVILDKTPFYAEKGGQAADTGTMSNDTANAIVLDTQQGPNHQHIHQIKVNGTLKVGDHITAKVDEDKRIYTMKNHSGTHMVHSALREVLGSTVMQAGSFNDENGLRMDFTFNRNATEQELKAVENLVIKKIHESINREVHFCSMNDAINKYHALAFFADKYDDIVRVVKFGDFSSELCGGTHVENTKDIEDFIITGIESKGSGLFRIKCLTSFETVNEYLRNQFKHYFEEVEILIDKYNIAKNHLVDKQIEQHFDKIKSLEISKNNLDIVKKLISEFKDLYKSYDKKINDILMAQKLNQFKDLKPTLNSHGVNEIKLFTKGLNIADLKQLADELRNKFADLILILGSETENDNFIVVAVSRSLQNKYRAIDIFNNLKEFTTKGGGNANLAQGKYFYKQ</sequence>
<evidence type="ECO:0000256" key="12">
    <source>
        <dbReference type="ARBA" id="ARBA00024779"/>
    </source>
</evidence>
<dbReference type="PRINTS" id="PR00980">
    <property type="entry name" value="TRNASYNTHALA"/>
</dbReference>
<dbReference type="CDD" id="cd00673">
    <property type="entry name" value="AlaRS_core"/>
    <property type="match status" value="1"/>
</dbReference>
<evidence type="ECO:0000256" key="14">
    <source>
        <dbReference type="HAMAP-Rule" id="MF_00036"/>
    </source>
</evidence>
<dbReference type="Gene3D" id="3.30.930.10">
    <property type="entry name" value="Bira Bifunctional Protein, Domain 2"/>
    <property type="match status" value="1"/>
</dbReference>
<dbReference type="Pfam" id="PF07973">
    <property type="entry name" value="tRNA_SAD"/>
    <property type="match status" value="1"/>
</dbReference>
<dbReference type="InterPro" id="IPR018165">
    <property type="entry name" value="Ala-tRNA-synth_IIc_core"/>
</dbReference>
<dbReference type="EC" id="6.1.1.7" evidence="14"/>
<dbReference type="RefSeq" id="WP_024863805.1">
    <property type="nucleotide sequence ID" value="NZ_CP024965.1"/>
</dbReference>
<dbReference type="InterPro" id="IPR012947">
    <property type="entry name" value="tRNA_SAD"/>
</dbReference>
<evidence type="ECO:0000256" key="8">
    <source>
        <dbReference type="ARBA" id="ARBA00022840"/>
    </source>
</evidence>
<dbReference type="SUPFAM" id="SSF50447">
    <property type="entry name" value="Translation proteins"/>
    <property type="match status" value="1"/>
</dbReference>
<evidence type="ECO:0000313" key="16">
    <source>
        <dbReference type="EMBL" id="ATZ18509.1"/>
    </source>
</evidence>
<dbReference type="InterPro" id="IPR009000">
    <property type="entry name" value="Transl_B-barrel_sf"/>
</dbReference>
<dbReference type="GO" id="GO:0005829">
    <property type="term" value="C:cytosol"/>
    <property type="evidence" value="ECO:0007669"/>
    <property type="project" value="TreeGrafter"/>
</dbReference>
<keyword evidence="3 14" id="KW-0820">tRNA-binding</keyword>
<dbReference type="Gene3D" id="3.30.54.20">
    <property type="match status" value="1"/>
</dbReference>
<gene>
    <name evidence="14 16" type="primary">alaS</name>
    <name evidence="16" type="ORF">ESOMN_v1c01240</name>
</gene>
<keyword evidence="17" id="KW-1185">Reference proteome</keyword>
<comment type="subcellular location">
    <subcellularLocation>
        <location evidence="14">Cytoplasm</location>
    </subcellularLocation>
</comment>
<comment type="similarity">
    <text evidence="1 14">Belongs to the class-II aminoacyl-tRNA synthetase family.</text>
</comment>
<dbReference type="SUPFAM" id="SSF55186">
    <property type="entry name" value="ThrRS/AlaRS common domain"/>
    <property type="match status" value="1"/>
</dbReference>
<dbReference type="NCBIfam" id="TIGR00344">
    <property type="entry name" value="alaS"/>
    <property type="match status" value="1"/>
</dbReference>
<comment type="function">
    <text evidence="12 14">Catalyzes the attachment of alanine to tRNA(Ala) in a two-step reaction: alanine is first activated by ATP to form Ala-AMP and then transferred to the acceptor end of tRNA(Ala). Also edits incorrectly charged Ser-tRNA(Ala) and Gly-tRNA(Ala) via its editing domain.</text>
</comment>
<dbReference type="Gene3D" id="3.10.310.40">
    <property type="match status" value="1"/>
</dbReference>
<dbReference type="GO" id="GO:0004813">
    <property type="term" value="F:alanine-tRNA ligase activity"/>
    <property type="evidence" value="ECO:0007669"/>
    <property type="project" value="UniProtKB-UniRule"/>
</dbReference>
<organism evidence="16 17">
    <name type="scientific">Williamsoniiplasma somnilux</name>
    <dbReference type="NCBI Taxonomy" id="215578"/>
    <lineage>
        <taxon>Bacteria</taxon>
        <taxon>Bacillati</taxon>
        <taxon>Mycoplasmatota</taxon>
        <taxon>Mollicutes</taxon>
        <taxon>Entomoplasmatales</taxon>
        <taxon>Williamsoniiplasma</taxon>
    </lineage>
</organism>
<evidence type="ECO:0000256" key="9">
    <source>
        <dbReference type="ARBA" id="ARBA00022884"/>
    </source>
</evidence>
<dbReference type="InterPro" id="IPR018163">
    <property type="entry name" value="Thr/Ala-tRNA-synth_IIc_edit"/>
</dbReference>
<keyword evidence="8 14" id="KW-0067">ATP-binding</keyword>
<evidence type="ECO:0000313" key="17">
    <source>
        <dbReference type="Proteomes" id="UP000232230"/>
    </source>
</evidence>
<dbReference type="Gene3D" id="2.40.30.130">
    <property type="match status" value="1"/>
</dbReference>
<dbReference type="PROSITE" id="PS50860">
    <property type="entry name" value="AA_TRNA_LIGASE_II_ALA"/>
    <property type="match status" value="1"/>
</dbReference>
<keyword evidence="6 14" id="KW-0547">Nucleotide-binding</keyword>
<dbReference type="GO" id="GO:0005524">
    <property type="term" value="F:ATP binding"/>
    <property type="evidence" value="ECO:0007669"/>
    <property type="project" value="UniProtKB-UniRule"/>
</dbReference>
<dbReference type="Proteomes" id="UP000232230">
    <property type="component" value="Chromosome"/>
</dbReference>
<evidence type="ECO:0000256" key="3">
    <source>
        <dbReference type="ARBA" id="ARBA00022555"/>
    </source>
</evidence>
<feature type="binding site" evidence="14">
    <location>
        <position position="681"/>
    </location>
    <ligand>
        <name>Zn(2+)</name>
        <dbReference type="ChEBI" id="CHEBI:29105"/>
    </ligand>
</feature>
<dbReference type="GO" id="GO:0002161">
    <property type="term" value="F:aminoacyl-tRNA deacylase activity"/>
    <property type="evidence" value="ECO:0007669"/>
    <property type="project" value="TreeGrafter"/>
</dbReference>
<protein>
    <recommendedName>
        <fullName evidence="14">Alanine--tRNA ligase</fullName>
        <ecNumber evidence="14">6.1.1.7</ecNumber>
    </recommendedName>
    <alternativeName>
        <fullName evidence="14">Alanyl-tRNA synthetase</fullName>
        <shortName evidence="14">AlaRS</shortName>
    </alternativeName>
</protein>
<keyword evidence="2 14" id="KW-0963">Cytoplasm</keyword>
<evidence type="ECO:0000256" key="6">
    <source>
        <dbReference type="ARBA" id="ARBA00022741"/>
    </source>
</evidence>
<dbReference type="InterPro" id="IPR050058">
    <property type="entry name" value="Ala-tRNA_ligase"/>
</dbReference>
<keyword evidence="4 14" id="KW-0436">Ligase</keyword>
<dbReference type="InterPro" id="IPR023033">
    <property type="entry name" value="Ala_tRNA_ligase_euk/bac"/>
</dbReference>
<dbReference type="PANTHER" id="PTHR11777">
    <property type="entry name" value="ALANYL-TRNA SYNTHETASE"/>
    <property type="match status" value="1"/>
</dbReference>
<feature type="domain" description="Alanyl-transfer RNA synthetases family profile" evidence="15">
    <location>
        <begin position="4"/>
        <end position="720"/>
    </location>
</feature>
<comment type="catalytic activity">
    <reaction evidence="13 14">
        <text>tRNA(Ala) + L-alanine + ATP = L-alanyl-tRNA(Ala) + AMP + diphosphate</text>
        <dbReference type="Rhea" id="RHEA:12540"/>
        <dbReference type="Rhea" id="RHEA-COMP:9657"/>
        <dbReference type="Rhea" id="RHEA-COMP:9923"/>
        <dbReference type="ChEBI" id="CHEBI:30616"/>
        <dbReference type="ChEBI" id="CHEBI:33019"/>
        <dbReference type="ChEBI" id="CHEBI:57972"/>
        <dbReference type="ChEBI" id="CHEBI:78442"/>
        <dbReference type="ChEBI" id="CHEBI:78497"/>
        <dbReference type="ChEBI" id="CHEBI:456215"/>
        <dbReference type="EC" id="6.1.1.7"/>
    </reaction>
</comment>
<accession>A0A2K8NXG3</accession>
<keyword evidence="10 14" id="KW-0648">Protein biosynthesis</keyword>
<keyword evidence="7 14" id="KW-0862">Zinc</keyword>
<dbReference type="InterPro" id="IPR045864">
    <property type="entry name" value="aa-tRNA-synth_II/BPL/LPL"/>
</dbReference>
<comment type="cofactor">
    <cofactor evidence="14">
        <name>Zn(2+)</name>
        <dbReference type="ChEBI" id="CHEBI:29105"/>
    </cofactor>
    <text evidence="14">Binds 1 zinc ion per subunit.</text>
</comment>
<evidence type="ECO:0000256" key="7">
    <source>
        <dbReference type="ARBA" id="ARBA00022833"/>
    </source>
</evidence>
<feature type="binding site" evidence="14">
    <location>
        <position position="574"/>
    </location>
    <ligand>
        <name>Zn(2+)</name>
        <dbReference type="ChEBI" id="CHEBI:29105"/>
    </ligand>
</feature>
<evidence type="ECO:0000256" key="4">
    <source>
        <dbReference type="ARBA" id="ARBA00022598"/>
    </source>
</evidence>
<dbReference type="EMBL" id="CP024965">
    <property type="protein sequence ID" value="ATZ18509.1"/>
    <property type="molecule type" value="Genomic_DNA"/>
</dbReference>
<dbReference type="GO" id="GO:0006419">
    <property type="term" value="P:alanyl-tRNA aminoacylation"/>
    <property type="evidence" value="ECO:0007669"/>
    <property type="project" value="UniProtKB-UniRule"/>
</dbReference>
<evidence type="ECO:0000256" key="10">
    <source>
        <dbReference type="ARBA" id="ARBA00022917"/>
    </source>
</evidence>
<dbReference type="KEGG" id="esx:ESOMN_v1c01240"/>
<dbReference type="InterPro" id="IPR018162">
    <property type="entry name" value="Ala-tRNA-ligase_IIc_anticod-bd"/>
</dbReference>
<evidence type="ECO:0000256" key="11">
    <source>
        <dbReference type="ARBA" id="ARBA00023146"/>
    </source>
</evidence>
<dbReference type="InterPro" id="IPR018164">
    <property type="entry name" value="Ala-tRNA-synth_IIc_N"/>
</dbReference>
<keyword evidence="9 14" id="KW-0694">RNA-binding</keyword>
<dbReference type="InterPro" id="IPR002318">
    <property type="entry name" value="Ala-tRNA-lgiase_IIc"/>
</dbReference>
<evidence type="ECO:0000259" key="15">
    <source>
        <dbReference type="PROSITE" id="PS50860"/>
    </source>
</evidence>
<dbReference type="Gene3D" id="3.30.980.10">
    <property type="entry name" value="Threonyl-trna Synthetase, Chain A, domain 2"/>
    <property type="match status" value="1"/>
</dbReference>
<keyword evidence="11 14" id="KW-0030">Aminoacyl-tRNA synthetase</keyword>
<comment type="domain">
    <text evidence="14">Consists of three domains; the N-terminal catalytic domain, the editing domain and the C-terminal C-Ala domain. The editing domain removes incorrectly charged amino acids, while the C-Ala domain, along with tRNA(Ala), serves as a bridge to cooperatively bring together the editing and aminoacylation centers thus stimulating deacylation of misacylated tRNAs.</text>
</comment>
<evidence type="ECO:0000256" key="5">
    <source>
        <dbReference type="ARBA" id="ARBA00022723"/>
    </source>
</evidence>
<dbReference type="AlphaFoldDB" id="A0A2K8NXG3"/>
<dbReference type="SMART" id="SM00863">
    <property type="entry name" value="tRNA_SAD"/>
    <property type="match status" value="1"/>
</dbReference>
<reference evidence="16 17" key="1">
    <citation type="submission" date="2017-11" db="EMBL/GenBank/DDBJ databases">
        <title>Genome sequence of Entomoplasma somnilux PYAN-1 (ATCC 49194).</title>
        <authorList>
            <person name="Lo W.-S."/>
            <person name="Gasparich G.E."/>
            <person name="Kuo C.-H."/>
        </authorList>
    </citation>
    <scope>NUCLEOTIDE SEQUENCE [LARGE SCALE GENOMIC DNA]</scope>
    <source>
        <strain evidence="16 17">PYAN-1</strain>
    </source>
</reference>
<dbReference type="GO" id="GO:0000049">
    <property type="term" value="F:tRNA binding"/>
    <property type="evidence" value="ECO:0007669"/>
    <property type="project" value="UniProtKB-KW"/>
</dbReference>
<feature type="binding site" evidence="14">
    <location>
        <position position="578"/>
    </location>
    <ligand>
        <name>Zn(2+)</name>
        <dbReference type="ChEBI" id="CHEBI:29105"/>
    </ligand>
</feature>
<evidence type="ECO:0000256" key="13">
    <source>
        <dbReference type="ARBA" id="ARBA00048300"/>
    </source>
</evidence>
<dbReference type="SUPFAM" id="SSF101353">
    <property type="entry name" value="Putative anticodon-binding domain of alanyl-tRNA synthetase (AlaRS)"/>
    <property type="match status" value="1"/>
</dbReference>
<evidence type="ECO:0000256" key="2">
    <source>
        <dbReference type="ARBA" id="ARBA00022490"/>
    </source>
</evidence>
<dbReference type="Pfam" id="PF01411">
    <property type="entry name" value="tRNA-synt_2c"/>
    <property type="match status" value="1"/>
</dbReference>
<dbReference type="HAMAP" id="MF_00036_B">
    <property type="entry name" value="Ala_tRNA_synth_B"/>
    <property type="match status" value="1"/>
</dbReference>
<name>A0A2K8NXG3_9MOLU</name>
<evidence type="ECO:0000256" key="1">
    <source>
        <dbReference type="ARBA" id="ARBA00008226"/>
    </source>
</evidence>
<dbReference type="PANTHER" id="PTHR11777:SF9">
    <property type="entry name" value="ALANINE--TRNA LIGASE, CYTOPLASMIC"/>
    <property type="match status" value="1"/>
</dbReference>
<proteinExistence type="inferred from homology"/>
<dbReference type="FunFam" id="3.30.980.10:FF:000004">
    <property type="entry name" value="Alanine--tRNA ligase, cytoplasmic"/>
    <property type="match status" value="1"/>
</dbReference>
<keyword evidence="5 14" id="KW-0479">Metal-binding</keyword>
<feature type="binding site" evidence="14">
    <location>
        <position position="677"/>
    </location>
    <ligand>
        <name>Zn(2+)</name>
        <dbReference type="ChEBI" id="CHEBI:29105"/>
    </ligand>
</feature>
<dbReference type="GO" id="GO:0008270">
    <property type="term" value="F:zinc ion binding"/>
    <property type="evidence" value="ECO:0007669"/>
    <property type="project" value="UniProtKB-UniRule"/>
</dbReference>
<dbReference type="SUPFAM" id="SSF55681">
    <property type="entry name" value="Class II aaRS and biotin synthetases"/>
    <property type="match status" value="1"/>
</dbReference>